<proteinExistence type="predicted"/>
<gene>
    <name evidence="1" type="ORF">DR950_01700</name>
</gene>
<sequence>MTYHPTAPADADWDRQLADAFAALLGRPLAEYDPDAVYAACVTGNLLYETGFRREHAWVRPAALRGEEPFASRLHLFDEAEGTPVFDPSRSVFEFRPSDAGAHLPEGFAAAVEAACFSPGLLRGAVLAPLLERYGVDLTDPALAGTWEVYAPLLVSDGTLLDALCTAFATGRTPGELMPFTAEPEEEWEEELSVIGNPELRTHLGYFCTDGETGLMPVSADTTAFGLDDEGCEPVAGWEDGHGQVEITVIRLSDHVAGPRR</sequence>
<name>A0A372ZM76_9ACTN</name>
<comment type="caution">
    <text evidence="1">The sequence shown here is derived from an EMBL/GenBank/DDBJ whole genome shotgun (WGS) entry which is preliminary data.</text>
</comment>
<accession>A0A372ZM76</accession>
<keyword evidence="2" id="KW-1185">Reference proteome</keyword>
<protein>
    <submittedName>
        <fullName evidence="1">Uncharacterized protein</fullName>
    </submittedName>
</protein>
<dbReference type="RefSeq" id="WP_117485230.1">
    <property type="nucleotide sequence ID" value="NZ_QVIG01000001.1"/>
</dbReference>
<evidence type="ECO:0000313" key="1">
    <source>
        <dbReference type="EMBL" id="RGD56674.1"/>
    </source>
</evidence>
<dbReference type="Proteomes" id="UP000263377">
    <property type="component" value="Unassembled WGS sequence"/>
</dbReference>
<dbReference type="EMBL" id="QVIG01000001">
    <property type="protein sequence ID" value="RGD56674.1"/>
    <property type="molecule type" value="Genomic_DNA"/>
</dbReference>
<organism evidence="1 2">
    <name type="scientific">Kitasatospora xanthocidica</name>
    <dbReference type="NCBI Taxonomy" id="83382"/>
    <lineage>
        <taxon>Bacteria</taxon>
        <taxon>Bacillati</taxon>
        <taxon>Actinomycetota</taxon>
        <taxon>Actinomycetes</taxon>
        <taxon>Kitasatosporales</taxon>
        <taxon>Streptomycetaceae</taxon>
        <taxon>Kitasatospora</taxon>
    </lineage>
</organism>
<evidence type="ECO:0000313" key="2">
    <source>
        <dbReference type="Proteomes" id="UP000263377"/>
    </source>
</evidence>
<dbReference type="AlphaFoldDB" id="A0A372ZM76"/>
<reference evidence="1 2" key="1">
    <citation type="submission" date="2018-08" db="EMBL/GenBank/DDBJ databases">
        <title>Diversity &amp; Physiological Properties of Lignin-Decomposing Actinobacteria from Soil.</title>
        <authorList>
            <person name="Roh S.G."/>
            <person name="Kim S.B."/>
        </authorList>
    </citation>
    <scope>NUCLEOTIDE SEQUENCE [LARGE SCALE GENOMIC DNA]</scope>
    <source>
        <strain evidence="1 2">MMS17-GH009</strain>
    </source>
</reference>